<dbReference type="InterPro" id="IPR025512">
    <property type="entry name" value="DUF4399"/>
</dbReference>
<comment type="caution">
    <text evidence="3">The sequence shown here is derived from an EMBL/GenBank/DDBJ whole genome shotgun (WGS) entry which is preliminary data.</text>
</comment>
<feature type="chain" id="PRO_5046670138" evidence="1">
    <location>
        <begin position="23"/>
        <end position="153"/>
    </location>
</feature>
<dbReference type="PROSITE" id="PS51257">
    <property type="entry name" value="PROKAR_LIPOPROTEIN"/>
    <property type="match status" value="1"/>
</dbReference>
<reference evidence="3 4" key="1">
    <citation type="submission" date="2024-02" db="EMBL/GenBank/DDBJ databases">
        <title>A novel Gemmatimonadota bacterium.</title>
        <authorList>
            <person name="Du Z.-J."/>
            <person name="Ye Y.-Q."/>
        </authorList>
    </citation>
    <scope>NUCLEOTIDE SEQUENCE [LARGE SCALE GENOMIC DNA]</scope>
    <source>
        <strain evidence="3 4">DH-20</strain>
    </source>
</reference>
<dbReference type="RefSeq" id="WP_405280533.1">
    <property type="nucleotide sequence ID" value="NZ_CP144380.1"/>
</dbReference>
<gene>
    <name evidence="3" type="ORF">WI372_16220</name>
</gene>
<dbReference type="EMBL" id="JBBHLI010000012">
    <property type="protein sequence ID" value="MEK9502540.1"/>
    <property type="molecule type" value="Genomic_DNA"/>
</dbReference>
<evidence type="ECO:0000259" key="2">
    <source>
        <dbReference type="Pfam" id="PF14347"/>
    </source>
</evidence>
<protein>
    <submittedName>
        <fullName evidence="3">DUF4399 domain-containing protein</fullName>
    </submittedName>
</protein>
<name>A0ABU9EF08_9BACT</name>
<dbReference type="Proteomes" id="UP001484239">
    <property type="component" value="Unassembled WGS sequence"/>
</dbReference>
<keyword evidence="1" id="KW-0732">Signal</keyword>
<feature type="domain" description="DUF4399" evidence="2">
    <location>
        <begin position="61"/>
        <end position="152"/>
    </location>
</feature>
<sequence length="153" mass="15906">MVSRFFLLAASLTLVACSGEPAADEAESAAPPAPEAAEMVATVEILEPAQGDTVDGPAVTVRLATDGVRIVLAGDTTSGTGHHHLYLNDDLTPADQPVPTVPGSIIHMGDGSTEYTFEDVPAGEHRLIAVVGDGVHVPLQPWVVDTVTFTVRQ</sequence>
<evidence type="ECO:0000313" key="4">
    <source>
        <dbReference type="Proteomes" id="UP001484239"/>
    </source>
</evidence>
<feature type="signal peptide" evidence="1">
    <location>
        <begin position="1"/>
        <end position="22"/>
    </location>
</feature>
<keyword evidence="4" id="KW-1185">Reference proteome</keyword>
<dbReference type="Pfam" id="PF14347">
    <property type="entry name" value="DUF4399"/>
    <property type="match status" value="1"/>
</dbReference>
<evidence type="ECO:0000256" key="1">
    <source>
        <dbReference type="SAM" id="SignalP"/>
    </source>
</evidence>
<proteinExistence type="predicted"/>
<organism evidence="3 4">
    <name type="scientific">Gaopeijia maritima</name>
    <dbReference type="NCBI Taxonomy" id="3119007"/>
    <lineage>
        <taxon>Bacteria</taxon>
        <taxon>Pseudomonadati</taxon>
        <taxon>Gemmatimonadota</taxon>
        <taxon>Longimicrobiia</taxon>
        <taxon>Gaopeijiales</taxon>
        <taxon>Gaopeijiaceae</taxon>
        <taxon>Gaopeijia</taxon>
    </lineage>
</organism>
<accession>A0ABU9EF08</accession>
<evidence type="ECO:0000313" key="3">
    <source>
        <dbReference type="EMBL" id="MEK9502540.1"/>
    </source>
</evidence>